<reference evidence="6" key="3">
    <citation type="submission" date="2025-08" db="UniProtKB">
        <authorList>
            <consortium name="Ensembl"/>
        </authorList>
    </citation>
    <scope>IDENTIFICATION</scope>
</reference>
<feature type="region of interest" description="Disordered" evidence="4">
    <location>
        <begin position="399"/>
        <end position="467"/>
    </location>
</feature>
<feature type="repeat" description="ANK" evidence="3">
    <location>
        <begin position="186"/>
        <end position="218"/>
    </location>
</feature>
<dbReference type="Gene3D" id="1.25.40.20">
    <property type="entry name" value="Ankyrin repeat-containing domain"/>
    <property type="match status" value="2"/>
</dbReference>
<dbReference type="Proteomes" id="UP000265100">
    <property type="component" value="Chromosome 7"/>
</dbReference>
<organism evidence="6 7">
    <name type="scientific">Astatotilapia calliptera</name>
    <name type="common">Eastern happy</name>
    <name type="synonym">Chromis callipterus</name>
    <dbReference type="NCBI Taxonomy" id="8154"/>
    <lineage>
        <taxon>Eukaryota</taxon>
        <taxon>Metazoa</taxon>
        <taxon>Chordata</taxon>
        <taxon>Craniata</taxon>
        <taxon>Vertebrata</taxon>
        <taxon>Euteleostomi</taxon>
        <taxon>Actinopterygii</taxon>
        <taxon>Neopterygii</taxon>
        <taxon>Teleostei</taxon>
        <taxon>Neoteleostei</taxon>
        <taxon>Acanthomorphata</taxon>
        <taxon>Ovalentaria</taxon>
        <taxon>Cichlomorphae</taxon>
        <taxon>Cichliformes</taxon>
        <taxon>Cichlidae</taxon>
        <taxon>African cichlids</taxon>
        <taxon>Pseudocrenilabrinae</taxon>
        <taxon>Haplochromini</taxon>
        <taxon>Astatotilapia</taxon>
    </lineage>
</organism>
<evidence type="ECO:0000256" key="4">
    <source>
        <dbReference type="SAM" id="MobiDB-lite"/>
    </source>
</evidence>
<dbReference type="PANTHER" id="PTHR24129:SF0">
    <property type="entry name" value="ANKYCORBIN"/>
    <property type="match status" value="1"/>
</dbReference>
<dbReference type="Ensembl" id="ENSACLT00000053785.1">
    <property type="protein sequence ID" value="ENSACLP00000052761.1"/>
    <property type="gene ID" value="ENSACLG00000019325.2"/>
</dbReference>
<feature type="region of interest" description="Disordered" evidence="4">
    <location>
        <begin position="310"/>
        <end position="329"/>
    </location>
</feature>
<dbReference type="PRINTS" id="PR01415">
    <property type="entry name" value="ANKYRIN"/>
</dbReference>
<feature type="compositionally biased region" description="Basic and acidic residues" evidence="4">
    <location>
        <begin position="502"/>
        <end position="522"/>
    </location>
</feature>
<dbReference type="GO" id="GO:0003779">
    <property type="term" value="F:actin binding"/>
    <property type="evidence" value="ECO:0007669"/>
    <property type="project" value="InterPro"/>
</dbReference>
<dbReference type="InterPro" id="IPR002110">
    <property type="entry name" value="Ankyrin_rpt"/>
</dbReference>
<evidence type="ECO:0000256" key="2">
    <source>
        <dbReference type="ARBA" id="ARBA00023054"/>
    </source>
</evidence>
<dbReference type="Pfam" id="PF12796">
    <property type="entry name" value="Ank_2"/>
    <property type="match status" value="2"/>
</dbReference>
<feature type="region of interest" description="Disordered" evidence="4">
    <location>
        <begin position="494"/>
        <end position="522"/>
    </location>
</feature>
<evidence type="ECO:0000313" key="7">
    <source>
        <dbReference type="Proteomes" id="UP000265100"/>
    </source>
</evidence>
<feature type="compositionally biased region" description="Acidic residues" evidence="4">
    <location>
        <begin position="446"/>
        <end position="461"/>
    </location>
</feature>
<dbReference type="PROSITE" id="PS50297">
    <property type="entry name" value="ANK_REP_REGION"/>
    <property type="match status" value="5"/>
</dbReference>
<proteinExistence type="predicted"/>
<evidence type="ECO:0000313" key="6">
    <source>
        <dbReference type="Ensembl" id="ENSACLP00000052761.1"/>
    </source>
</evidence>
<feature type="repeat" description="ANK" evidence="3">
    <location>
        <begin position="153"/>
        <end position="185"/>
    </location>
</feature>
<dbReference type="Pfam" id="PF13637">
    <property type="entry name" value="Ank_4"/>
    <property type="match status" value="1"/>
</dbReference>
<feature type="repeat" description="ANK" evidence="3">
    <location>
        <begin position="252"/>
        <end position="284"/>
    </location>
</feature>
<keyword evidence="7" id="KW-1185">Reference proteome</keyword>
<feature type="region of interest" description="Disordered" evidence="4">
    <location>
        <begin position="681"/>
        <end position="706"/>
    </location>
</feature>
<sequence length="1011" mass="113055">MKSLKAKFRKTDTNEWNKNDERLLAAVEHGEVEKVSSLLAKKGANPVKLDSEGKSALHVAAARGQIDCLSFILAHGADLSVTDAAGMYSYIHYNLKNSFCINLRVSLYKYCKYCNMNRCNVLSGLIHKISHTLSQLACLLAACMFFSFFPLCVGFSPLHLAAKNNHTECCRKLIQSKCPIDAVDGSGKTALHHAAASGNIQIVQLLCELKSPINLKDTDGLTSLLLAAKHSHAEVCSTLLDFGSEINTSDNSGRTALMLATESNAVSVVEVLVQRGADLSAVDAEGHEVLHYAKVSGSSETKTALSAALNKHQVSDTKSPKSPQEDEIRGTALKEEVDKERNMLLETIEDLKQTVETVTGPELDTKAEQSFTASAALVSVLQAKIMALTLENQQLASKLKKHPSLQGNENLKERSRPNSIASNSSFHSTQDEFESLPQVPSTTQVEGEDPGADSVILEEDEREKLRGGGEEEIRLLRQTLEKVQIKLLETRKENQSLQAQLKPERSREREDNESERGRERELMESLAELQAKLTDTQERYHQAVEEVENLRVQVGTRERESQRLTSSTLEHEVTQLKAQLAQSESEVDKATQHIKRLEEALKKTEDDRERAKEKEQRAAQLEELYKEAQEEVRVLQEALKGTVPVESAAKDFEEMKAARDEEITGLQLRCRELSRSYSETKNQLNATQKQLAEAQAEKSTSPSPTLEQQVQVLNSKVEELQRLLAEAEKKYSSAQEEISLLRKAAEVQAQSSVALADQMQVMSSLGNAIKELENEVEALKEELHQKTTQVEALQHRLTAEKDVTPDDSVSRVEHDTVREQLEGEVNHLTHLLQEALRKQDEMALEAADAWQKARDNGAEREALQELVMSKEKENQTLTSKLAESQDAVCQLKQLVENHTASEREKNKRIDDLSREVVKLKDALNSLSQLSYSSCSPSKRQQQNQQLETMQQQIKQLQYQLAESKKQHSEVVSVYRMHLLYAVQGQMDEDVQKALKQILMMCKMPSQANEAS</sequence>
<feature type="transmembrane region" description="Helical" evidence="5">
    <location>
        <begin position="136"/>
        <end position="160"/>
    </location>
</feature>
<keyword evidence="5" id="KW-0472">Membrane</keyword>
<dbReference type="Gene3D" id="1.10.287.1490">
    <property type="match status" value="1"/>
</dbReference>
<keyword evidence="3" id="KW-0040">ANK repeat</keyword>
<evidence type="ECO:0000256" key="3">
    <source>
        <dbReference type="PROSITE-ProRule" id="PRU00023"/>
    </source>
</evidence>
<dbReference type="SUPFAM" id="SSF48403">
    <property type="entry name" value="Ankyrin repeat"/>
    <property type="match status" value="1"/>
</dbReference>
<name>A0AAX7TFM3_ASTCA</name>
<dbReference type="PROSITE" id="PS50088">
    <property type="entry name" value="ANK_REPEAT"/>
    <property type="match status" value="5"/>
</dbReference>
<keyword evidence="2" id="KW-0175">Coiled coil</keyword>
<feature type="compositionally biased region" description="Polar residues" evidence="4">
    <location>
        <begin position="697"/>
        <end position="706"/>
    </location>
</feature>
<dbReference type="AlphaFoldDB" id="A0AAX7TFM3"/>
<keyword evidence="5" id="KW-0812">Transmembrane</keyword>
<keyword evidence="1" id="KW-0677">Repeat</keyword>
<keyword evidence="5" id="KW-1133">Transmembrane helix</keyword>
<protein>
    <recommendedName>
        <fullName evidence="8">Retinoic acid induced 14</fullName>
    </recommendedName>
</protein>
<feature type="compositionally biased region" description="Polar residues" evidence="4">
    <location>
        <begin position="681"/>
        <end position="690"/>
    </location>
</feature>
<feature type="compositionally biased region" description="Basic and acidic residues" evidence="4">
    <location>
        <begin position="313"/>
        <end position="329"/>
    </location>
</feature>
<gene>
    <name evidence="6" type="primary">RAI14</name>
</gene>
<dbReference type="PANTHER" id="PTHR24129">
    <property type="entry name" value="ANKYCORBIN"/>
    <property type="match status" value="1"/>
</dbReference>
<dbReference type="InterPro" id="IPR042420">
    <property type="entry name" value="RAI14/UACA"/>
</dbReference>
<reference evidence="6" key="4">
    <citation type="submission" date="2025-09" db="UniProtKB">
        <authorList>
            <consortium name="Ensembl"/>
        </authorList>
    </citation>
    <scope>IDENTIFICATION</scope>
</reference>
<evidence type="ECO:0008006" key="8">
    <source>
        <dbReference type="Google" id="ProtNLM"/>
    </source>
</evidence>
<dbReference type="InterPro" id="IPR036770">
    <property type="entry name" value="Ankyrin_rpt-contain_sf"/>
</dbReference>
<evidence type="ECO:0000256" key="5">
    <source>
        <dbReference type="SAM" id="Phobius"/>
    </source>
</evidence>
<feature type="compositionally biased region" description="Polar residues" evidence="4">
    <location>
        <begin position="417"/>
        <end position="428"/>
    </location>
</feature>
<evidence type="ECO:0000256" key="1">
    <source>
        <dbReference type="ARBA" id="ARBA00022737"/>
    </source>
</evidence>
<feature type="repeat" description="ANK" evidence="3">
    <location>
        <begin position="52"/>
        <end position="84"/>
    </location>
</feature>
<reference evidence="7" key="2">
    <citation type="submission" date="2023-03" db="EMBL/GenBank/DDBJ databases">
        <authorList>
            <consortium name="Wellcome Sanger Institute Data Sharing"/>
        </authorList>
    </citation>
    <scope>NUCLEOTIDE SEQUENCE [LARGE SCALE GENOMIC DNA]</scope>
</reference>
<dbReference type="SMART" id="SM00248">
    <property type="entry name" value="ANK"/>
    <property type="match status" value="6"/>
</dbReference>
<accession>A0AAX7TFM3</accession>
<feature type="repeat" description="ANK" evidence="3">
    <location>
        <begin position="219"/>
        <end position="251"/>
    </location>
</feature>
<dbReference type="GeneTree" id="ENSGT00940000157400"/>
<reference evidence="6 7" key="1">
    <citation type="submission" date="2018-05" db="EMBL/GenBank/DDBJ databases">
        <authorList>
            <person name="Datahose"/>
        </authorList>
    </citation>
    <scope>NUCLEOTIDE SEQUENCE</scope>
</reference>